<evidence type="ECO:0000313" key="4">
    <source>
        <dbReference type="EMBL" id="GFP36809.1"/>
    </source>
</evidence>
<dbReference type="Proteomes" id="UP000585609">
    <property type="component" value="Unassembled WGS sequence"/>
</dbReference>
<dbReference type="AlphaFoldDB" id="A0A6V8NS16"/>
<name>A0A6V8NS16_9ACTN</name>
<evidence type="ECO:0000313" key="7">
    <source>
        <dbReference type="Proteomes" id="UP000569018"/>
    </source>
</evidence>
<protein>
    <submittedName>
        <fullName evidence="2">Uncharacterized protein</fullName>
    </submittedName>
</protein>
<reference evidence="6 7" key="1">
    <citation type="journal article" date="2020" name="Front. Microbiol.">
        <title>Single-cell genomics of novel Actinobacteria with the Wood-Ljungdahl pathway discovered in a serpentinizing system.</title>
        <authorList>
            <person name="Merino N."/>
            <person name="Kawai M."/>
            <person name="Boyd E.S."/>
            <person name="Colman D.R."/>
            <person name="McGlynn S.E."/>
            <person name="Nealson K.H."/>
            <person name="Kurokawa K."/>
            <person name="Hongoh Y."/>
        </authorList>
    </citation>
    <scope>NUCLEOTIDE SEQUENCE [LARGE SCALE GENOMIC DNA]</scope>
    <source>
        <strain evidence="2 8">S09_30</strain>
        <strain evidence="3 9">S34</strain>
        <strain evidence="4 6">S44</strain>
        <strain evidence="5 7">S47</strain>
    </source>
</reference>
<evidence type="ECO:0000313" key="8">
    <source>
        <dbReference type="Proteomes" id="UP000585609"/>
    </source>
</evidence>
<gene>
    <name evidence="2" type="ORF">HKBW3S09_00290</name>
    <name evidence="3" type="ORF">HKBW3S34_01298</name>
    <name evidence="4" type="ORF">HKBW3S44_00490</name>
    <name evidence="5" type="ORF">HKBW3S47_00769</name>
</gene>
<comment type="caution">
    <text evidence="2">The sequence shown here is derived from an EMBL/GenBank/DDBJ whole genome shotgun (WGS) entry which is preliminary data.</text>
</comment>
<evidence type="ECO:0000313" key="3">
    <source>
        <dbReference type="EMBL" id="GFP30377.1"/>
    </source>
</evidence>
<dbReference type="Proteomes" id="UP000569018">
    <property type="component" value="Unassembled WGS sequence"/>
</dbReference>
<evidence type="ECO:0000256" key="1">
    <source>
        <dbReference type="SAM" id="MobiDB-lite"/>
    </source>
</evidence>
<dbReference type="Proteomes" id="UP000561271">
    <property type="component" value="Unassembled WGS sequence"/>
</dbReference>
<organism evidence="2 8">
    <name type="scientific">Candidatus Hakubella thermalkaliphila</name>
    <dbReference type="NCBI Taxonomy" id="2754717"/>
    <lineage>
        <taxon>Bacteria</taxon>
        <taxon>Bacillati</taxon>
        <taxon>Actinomycetota</taxon>
        <taxon>Actinomycetota incertae sedis</taxon>
        <taxon>Candidatus Hakubellales</taxon>
        <taxon>Candidatus Hakubellaceae</taxon>
        <taxon>Candidatus Hakubella</taxon>
    </lineage>
</organism>
<proteinExistence type="predicted"/>
<evidence type="ECO:0000313" key="6">
    <source>
        <dbReference type="Proteomes" id="UP000561271"/>
    </source>
</evidence>
<accession>A0A6V8NS16</accession>
<dbReference type="EMBL" id="BLRW01000021">
    <property type="protein sequence ID" value="GFP22823.1"/>
    <property type="molecule type" value="Genomic_DNA"/>
</dbReference>
<evidence type="ECO:0000313" key="9">
    <source>
        <dbReference type="Proteomes" id="UP000588083"/>
    </source>
</evidence>
<dbReference type="EMBL" id="BLRZ01000062">
    <property type="protein sequence ID" value="GFP30377.1"/>
    <property type="molecule type" value="Genomic_DNA"/>
</dbReference>
<evidence type="ECO:0000313" key="5">
    <source>
        <dbReference type="EMBL" id="GFP39069.1"/>
    </source>
</evidence>
<feature type="region of interest" description="Disordered" evidence="1">
    <location>
        <begin position="40"/>
        <end position="62"/>
    </location>
</feature>
<evidence type="ECO:0000313" key="2">
    <source>
        <dbReference type="EMBL" id="GFP22823.1"/>
    </source>
</evidence>
<sequence length="62" mass="7115">MRLNEFWSNARKGSRSFLRVRPTRPAPLLIISLIDQQHRTVGNRKEKTNVQVADPASGRTSR</sequence>
<dbReference type="EMBL" id="BLSC01000023">
    <property type="protein sequence ID" value="GFP36809.1"/>
    <property type="molecule type" value="Genomic_DNA"/>
</dbReference>
<dbReference type="EMBL" id="BLSD01000029">
    <property type="protein sequence ID" value="GFP39069.1"/>
    <property type="molecule type" value="Genomic_DNA"/>
</dbReference>
<dbReference type="Proteomes" id="UP000588083">
    <property type="component" value="Unassembled WGS sequence"/>
</dbReference>
<keyword evidence="9" id="KW-1185">Reference proteome</keyword>